<reference evidence="1 2" key="1">
    <citation type="submission" date="2020-04" db="EMBL/GenBank/DDBJ databases">
        <title>Flammeovirga sp. SR4, a novel species isolated from seawater.</title>
        <authorList>
            <person name="Wang X."/>
        </authorList>
    </citation>
    <scope>NUCLEOTIDE SEQUENCE [LARGE SCALE GENOMIC DNA]</scope>
    <source>
        <strain evidence="1 2">SR4</strain>
    </source>
</reference>
<dbReference type="EMBL" id="JABAIL010000010">
    <property type="protein sequence ID" value="NLR94254.1"/>
    <property type="molecule type" value="Genomic_DNA"/>
</dbReference>
<dbReference type="Proteomes" id="UP000585050">
    <property type="component" value="Unassembled WGS sequence"/>
</dbReference>
<dbReference type="Pfam" id="PF07676">
    <property type="entry name" value="PD40"/>
    <property type="match status" value="2"/>
</dbReference>
<accession>A0A7X8SPZ4</accession>
<dbReference type="AlphaFoldDB" id="A0A7X8SPZ4"/>
<sequence>MLLYIEYPNDESGKGNIYETKVKKGRWQKPKKLNSKINSSYEEKGAFIANNGTTIYFASNRPGGYGGFDIYKAIRVGKDDWSKPINLGSTINSENDEIFPFLHNDNKTLYYSTNGELSMGGYDIVVSLKEGASWVTPTNLGTDVNSPFNEYQFSQIPSKRYSYFTSDRQDAHSVGGKDIYTVFKPVHKMKRAIVTGNFKVMKNDVSVPISLVVKDNSNTTYKKYVYDPSPEQGKFFMILPPGKNYTITIVYDDVELYNVTIDLPKDTYRYQLDKELTLEDISVFNKVVGFDIVPSETHFEITTFDDLKEKKEEEATDARYDALLMLMEMIVDRTDKEGLASLNALDDPTFDAIALDNSSSSNSPDPYYTPLLDLIEKAFNEANPDLLTSLDSVRGDIGDKIVKLPSDYLNDDIMVEERYYFPEEEFDISTENKSSLNELVSFLKSRDNVMLDIVWFSKEEEQSISSIDQINEMRMNSILNYLSAKGIARWQYKIKKEKYKTSADNSCIMLSVRIK</sequence>
<organism evidence="1 2">
    <name type="scientific">Flammeovirga agarivorans</name>
    <dbReference type="NCBI Taxonomy" id="2726742"/>
    <lineage>
        <taxon>Bacteria</taxon>
        <taxon>Pseudomonadati</taxon>
        <taxon>Bacteroidota</taxon>
        <taxon>Cytophagia</taxon>
        <taxon>Cytophagales</taxon>
        <taxon>Flammeovirgaceae</taxon>
        <taxon>Flammeovirga</taxon>
    </lineage>
</organism>
<comment type="caution">
    <text evidence="1">The sequence shown here is derived from an EMBL/GenBank/DDBJ whole genome shotgun (WGS) entry which is preliminary data.</text>
</comment>
<dbReference type="InterPro" id="IPR011659">
    <property type="entry name" value="WD40"/>
</dbReference>
<proteinExistence type="predicted"/>
<dbReference type="SUPFAM" id="SSF82171">
    <property type="entry name" value="DPP6 N-terminal domain-like"/>
    <property type="match status" value="1"/>
</dbReference>
<evidence type="ECO:0008006" key="3">
    <source>
        <dbReference type="Google" id="ProtNLM"/>
    </source>
</evidence>
<dbReference type="RefSeq" id="WP_168884965.1">
    <property type="nucleotide sequence ID" value="NZ_JABAIL010000010.1"/>
</dbReference>
<keyword evidence="2" id="KW-1185">Reference proteome</keyword>
<gene>
    <name evidence="1" type="ORF">HGP29_23825</name>
</gene>
<evidence type="ECO:0000313" key="1">
    <source>
        <dbReference type="EMBL" id="NLR94254.1"/>
    </source>
</evidence>
<evidence type="ECO:0000313" key="2">
    <source>
        <dbReference type="Proteomes" id="UP000585050"/>
    </source>
</evidence>
<name>A0A7X8SPZ4_9BACT</name>
<protein>
    <recommendedName>
        <fullName evidence="3">WD40-like Beta Propeller Repeat</fullName>
    </recommendedName>
</protein>